<keyword evidence="9 13" id="KW-0472">Membrane</keyword>
<dbReference type="InterPro" id="IPR012341">
    <property type="entry name" value="6hp_glycosidase-like_sf"/>
</dbReference>
<dbReference type="InterPro" id="IPR008928">
    <property type="entry name" value="6-hairpin_glycosidase_sf"/>
</dbReference>
<comment type="similarity">
    <text evidence="4 13">Belongs to the phosphorylase b kinase regulatory chain family.</text>
</comment>
<dbReference type="GO" id="GO:0005516">
    <property type="term" value="F:calmodulin binding"/>
    <property type="evidence" value="ECO:0007669"/>
    <property type="project" value="UniProtKB-KW"/>
</dbReference>
<evidence type="ECO:0000256" key="13">
    <source>
        <dbReference type="RuleBase" id="RU364123"/>
    </source>
</evidence>
<dbReference type="PANTHER" id="PTHR10749">
    <property type="entry name" value="PHOSPHORYLASE B KINASE REGULATORY SUBUNIT"/>
    <property type="match status" value="1"/>
</dbReference>
<evidence type="ECO:0000256" key="2">
    <source>
        <dbReference type="ARBA" id="ARBA00004342"/>
    </source>
</evidence>
<keyword evidence="17" id="KW-1185">Reference proteome</keyword>
<keyword evidence="12 13" id="KW-0636">Prenylation</keyword>
<name>A0A6A4VT22_AMPAM</name>
<evidence type="ECO:0000259" key="15">
    <source>
        <dbReference type="Pfam" id="PF19292"/>
    </source>
</evidence>
<keyword evidence="5 13" id="KW-1003">Cell membrane</keyword>
<evidence type="ECO:0000256" key="8">
    <source>
        <dbReference type="ARBA" id="ARBA00022860"/>
    </source>
</evidence>
<dbReference type="AlphaFoldDB" id="A0A6A4VT22"/>
<reference evidence="16 17" key="1">
    <citation type="submission" date="2019-07" db="EMBL/GenBank/DDBJ databases">
        <title>Draft genome assembly of a fouling barnacle, Amphibalanus amphitrite (Darwin, 1854): The first reference genome for Thecostraca.</title>
        <authorList>
            <person name="Kim W."/>
        </authorList>
    </citation>
    <scope>NUCLEOTIDE SEQUENCE [LARGE SCALE GENOMIC DNA]</scope>
    <source>
        <strain evidence="16">SNU_AA5</strain>
        <tissue evidence="16">Soma without cirri and trophi</tissue>
    </source>
</reference>
<evidence type="ECO:0000259" key="14">
    <source>
        <dbReference type="Pfam" id="PF00723"/>
    </source>
</evidence>
<feature type="domain" description="GH15-like" evidence="14">
    <location>
        <begin position="8"/>
        <end position="920"/>
    </location>
</feature>
<keyword evidence="8 13" id="KW-0112">Calmodulin-binding</keyword>
<evidence type="ECO:0000256" key="3">
    <source>
        <dbReference type="ARBA" id="ARBA00005131"/>
    </source>
</evidence>
<proteinExistence type="inferred from homology"/>
<comment type="pathway">
    <text evidence="3 13">Glycan biosynthesis; glycogen metabolism.</text>
</comment>
<dbReference type="PANTHER" id="PTHR10749:SF7">
    <property type="entry name" value="PHOSPHORYLASE B KINASE REGULATORY SUBUNIT ALPHA-RELATED"/>
    <property type="match status" value="1"/>
</dbReference>
<dbReference type="FunFam" id="1.50.10.10:FF:000004">
    <property type="entry name" value="Phosphorylase b kinase regulatory subunit"/>
    <property type="match status" value="1"/>
</dbReference>
<evidence type="ECO:0000256" key="1">
    <source>
        <dbReference type="ARBA" id="ARBA00002837"/>
    </source>
</evidence>
<comment type="function">
    <text evidence="1">Phosphorylase b kinase catalyzes the phosphorylation of serine in certain substrates, including troponin I. The alpha chain may bind calmodulin.</text>
</comment>
<dbReference type="InterPro" id="IPR045583">
    <property type="entry name" value="KPBA/B_C"/>
</dbReference>
<comment type="subcellular location">
    <subcellularLocation>
        <location evidence="2 13">Cell membrane</location>
        <topology evidence="2 13">Lipid-anchor</topology>
        <orientation evidence="2 13">Cytoplasmic side</orientation>
    </subcellularLocation>
</comment>
<protein>
    <recommendedName>
        <fullName evidence="13">Phosphorylase b kinase regulatory subunit</fullName>
    </recommendedName>
</protein>
<evidence type="ECO:0000313" key="16">
    <source>
        <dbReference type="EMBL" id="KAF0297285.1"/>
    </source>
</evidence>
<comment type="caution">
    <text evidence="16">The sequence shown here is derived from an EMBL/GenBank/DDBJ whole genome shotgun (WGS) entry which is preliminary data.</text>
</comment>
<dbReference type="GO" id="GO:0005886">
    <property type="term" value="C:plasma membrane"/>
    <property type="evidence" value="ECO:0007669"/>
    <property type="project" value="UniProtKB-SubCell"/>
</dbReference>
<evidence type="ECO:0000256" key="9">
    <source>
        <dbReference type="ARBA" id="ARBA00023136"/>
    </source>
</evidence>
<accession>A0A6A4VT22</accession>
<dbReference type="EMBL" id="VIIS01001501">
    <property type="protein sequence ID" value="KAF0297285.1"/>
    <property type="molecule type" value="Genomic_DNA"/>
</dbReference>
<keyword evidence="7 13" id="KW-0321">Glycogen metabolism</keyword>
<sequence length="1205" mass="135498">MRTRSNSGVRLDYYRDMLFNTVLCHQHPVTGLLPASKGSQHSWVRDNVYCAIALWGLSKAYKKYSDLDEERSRTYEMEQRVVKIMRGLLTSMMFQKDKVERFKSSQSPKDALHAKYSTTTGFTCVGDNEWGHLQLDATSLFLLILAQMTASGIKLVYSLDEVTFIQNLVFYIEISYFTPDYGIWERGDKTNHGLPELNASSIGMAKAAMEALNDLDLFGAHGGPASVIHILPDEVQKCQAVLQSMLPRESISKELDSGLLSIIGFPAFAVSDAATINATRLAVEEKLLGRYGCKRFLRDGYKTVKEDPNRLYYEPWELRVFDNIECEWPLFLCLLAIDQCYQGNREAMDKHILSIEELMIKTDDGQKLVPEMYQIPPESLDAERADPGSQRRRPVGRVPFFWAQSLYVIAKLLQEGCIQESELDPLNRRLGAEKKPDVVVQVAILAENKHVQQIMAEHHDLQVQTVDEVYPIEVQPARVLGKLFTHLGLNKKLCLSGRTTLDVGSLGTSILYSLQGQVFAFTPQFLDMDRFFFASDAQLVIDILGSEIFFLQSAWTNMMGRPLVTIVFQERLLEDGMVPAPYVQTFRKIKTGYLNATRVTLGTIRDFVNTSCLSSLEFLNDHEAGRSDSLKPEVRQYLDHHLRKGLVVRRSSALDGIRPGIRPQTSLTRKMSHRGAVRRTRSVYGDDTLPPASLDSAFCLTRRKSIRRASLSVAQDDNLDRVPEDEALADATARARLNSDEVGDPPESFHGVRTESDVQYDDVGNEDLITMLRDTHDLEERGDILHFLAVANGLGFQLDLGGRRFTVRELYDDLYESACRQKHWAMVRHTAGMLGKKMADLAEAVTAMLVRQKQITVGAPPNEVTIIAPLPAGELRQLIHKAHGKDETTAMLTQELLLYMSMLIRVEPQLFAEMLRLRVGLIIQVMCGELQRLLKCAADEATETLVNLCPFDMKNLLYHIISGKDFGLTSGPSGRFNVLSRRSAKVSKKSEIKGLVSDVLTAVPAELEESPDEERSGQWLRRRRLDGALNRVPQGFYQRVYRFLDGVKEGVYVAQRLIPHSLCQEMTAGETKFALQVESVLTQIPEPEYRQLTVEALMVLTLLPDHGAPLPDRVVEVERLVHHANDLFLEDQRRDHGDATLCCACTPKRTRPDGALECGGAAYVCRHFYDSAPSGRFGTMTYLLRATAQTLNCLPGDGDVDCNIC</sequence>
<dbReference type="UniPathway" id="UPA00163"/>
<dbReference type="Pfam" id="PF00723">
    <property type="entry name" value="Glyco_hydro_15"/>
    <property type="match status" value="1"/>
</dbReference>
<dbReference type="InterPro" id="IPR011613">
    <property type="entry name" value="GH15-like"/>
</dbReference>
<dbReference type="GO" id="GO:0005977">
    <property type="term" value="P:glycogen metabolic process"/>
    <property type="evidence" value="ECO:0007669"/>
    <property type="project" value="UniProtKB-UniPathway"/>
</dbReference>
<gene>
    <name evidence="16" type="ORF">FJT64_005270</name>
</gene>
<dbReference type="Gene3D" id="1.50.10.10">
    <property type="match status" value="1"/>
</dbReference>
<dbReference type="OrthoDB" id="5971574at2759"/>
<dbReference type="GO" id="GO:0005964">
    <property type="term" value="C:phosphorylase kinase complex"/>
    <property type="evidence" value="ECO:0007669"/>
    <property type="project" value="TreeGrafter"/>
</dbReference>
<evidence type="ECO:0000313" key="17">
    <source>
        <dbReference type="Proteomes" id="UP000440578"/>
    </source>
</evidence>
<dbReference type="InterPro" id="IPR008734">
    <property type="entry name" value="PHK_A/B_su"/>
</dbReference>
<keyword evidence="10 13" id="KW-0119">Carbohydrate metabolism</keyword>
<feature type="domain" description="Phosphorylase b kinase regulatory subunit alpha/beta C-terminal" evidence="15">
    <location>
        <begin position="935"/>
        <end position="1134"/>
    </location>
</feature>
<keyword evidence="6" id="KW-0597">Phosphoprotein</keyword>
<evidence type="ECO:0000256" key="6">
    <source>
        <dbReference type="ARBA" id="ARBA00022553"/>
    </source>
</evidence>
<evidence type="ECO:0000256" key="10">
    <source>
        <dbReference type="ARBA" id="ARBA00023277"/>
    </source>
</evidence>
<evidence type="ECO:0000256" key="4">
    <source>
        <dbReference type="ARBA" id="ARBA00007128"/>
    </source>
</evidence>
<evidence type="ECO:0000256" key="11">
    <source>
        <dbReference type="ARBA" id="ARBA00023288"/>
    </source>
</evidence>
<keyword evidence="11 13" id="KW-0449">Lipoprotein</keyword>
<dbReference type="Proteomes" id="UP000440578">
    <property type="component" value="Unassembled WGS sequence"/>
</dbReference>
<evidence type="ECO:0000256" key="7">
    <source>
        <dbReference type="ARBA" id="ARBA00022600"/>
    </source>
</evidence>
<dbReference type="SUPFAM" id="SSF48208">
    <property type="entry name" value="Six-hairpin glycosidases"/>
    <property type="match status" value="1"/>
</dbReference>
<evidence type="ECO:0000256" key="12">
    <source>
        <dbReference type="ARBA" id="ARBA00023289"/>
    </source>
</evidence>
<dbReference type="Pfam" id="PF19292">
    <property type="entry name" value="KPBB_C"/>
    <property type="match status" value="1"/>
</dbReference>
<evidence type="ECO:0000256" key="5">
    <source>
        <dbReference type="ARBA" id="ARBA00022475"/>
    </source>
</evidence>
<organism evidence="16 17">
    <name type="scientific">Amphibalanus amphitrite</name>
    <name type="common">Striped barnacle</name>
    <name type="synonym">Balanus amphitrite</name>
    <dbReference type="NCBI Taxonomy" id="1232801"/>
    <lineage>
        <taxon>Eukaryota</taxon>
        <taxon>Metazoa</taxon>
        <taxon>Ecdysozoa</taxon>
        <taxon>Arthropoda</taxon>
        <taxon>Crustacea</taxon>
        <taxon>Multicrustacea</taxon>
        <taxon>Cirripedia</taxon>
        <taxon>Thoracica</taxon>
        <taxon>Thoracicalcarea</taxon>
        <taxon>Balanomorpha</taxon>
        <taxon>Balanoidea</taxon>
        <taxon>Balanidae</taxon>
        <taxon>Amphibalaninae</taxon>
        <taxon>Amphibalanus</taxon>
    </lineage>
</organism>